<dbReference type="GO" id="GO:0020037">
    <property type="term" value="F:heme binding"/>
    <property type="evidence" value="ECO:0007669"/>
    <property type="project" value="InterPro"/>
</dbReference>
<proteinExistence type="predicted"/>
<feature type="signal peptide" evidence="5">
    <location>
        <begin position="1"/>
        <end position="17"/>
    </location>
</feature>
<keyword evidence="5" id="KW-0732">Signal</keyword>
<evidence type="ECO:0000313" key="8">
    <source>
        <dbReference type="Proteomes" id="UP000557717"/>
    </source>
</evidence>
<dbReference type="EMBL" id="JACHFD010000015">
    <property type="protein sequence ID" value="MBB5352764.1"/>
    <property type="molecule type" value="Genomic_DNA"/>
</dbReference>
<evidence type="ECO:0000313" key="7">
    <source>
        <dbReference type="EMBL" id="MBB5352764.1"/>
    </source>
</evidence>
<keyword evidence="2 4" id="KW-0479">Metal-binding</keyword>
<gene>
    <name evidence="7" type="ORF">HNR46_003012</name>
</gene>
<dbReference type="PROSITE" id="PS51007">
    <property type="entry name" value="CYTC"/>
    <property type="match status" value="1"/>
</dbReference>
<dbReference type="Proteomes" id="UP000557717">
    <property type="component" value="Unassembled WGS sequence"/>
</dbReference>
<dbReference type="GO" id="GO:0009055">
    <property type="term" value="F:electron transfer activity"/>
    <property type="evidence" value="ECO:0007669"/>
    <property type="project" value="InterPro"/>
</dbReference>
<sequence>MKLSATFLPLLALAATAEDLTPAQVFQMNCSACHAVDHMVVGPSLVEISGIYRGRPDDFVKWCLHPEQKRPGAIEMPSMAHLGEDTLRTLLPYILSEAEGKAEVKTGEGDPFAIPPAMVRRPQVQRIFLPDTSPAAIAVALPGTLSYAFDASECRLRYIWQGGFLDGYPYWKGNGSSLAQLGGPVLYREEAFPLKTASLGGQEASKFLGYEMGDDGLPTFHYRRGSHQFSETIHPLADGSGIERHFEIHPGIACTVEASDGVEVTSSSGSLRIDAAAASSFTLTFRWKK</sequence>
<evidence type="ECO:0000256" key="1">
    <source>
        <dbReference type="ARBA" id="ARBA00022617"/>
    </source>
</evidence>
<name>A0A840VB37_9BACT</name>
<organism evidence="7 8">
    <name type="scientific">Haloferula luteola</name>
    <dbReference type="NCBI Taxonomy" id="595692"/>
    <lineage>
        <taxon>Bacteria</taxon>
        <taxon>Pseudomonadati</taxon>
        <taxon>Verrucomicrobiota</taxon>
        <taxon>Verrucomicrobiia</taxon>
        <taxon>Verrucomicrobiales</taxon>
        <taxon>Verrucomicrobiaceae</taxon>
        <taxon>Haloferula</taxon>
    </lineage>
</organism>
<keyword evidence="8" id="KW-1185">Reference proteome</keyword>
<evidence type="ECO:0000256" key="3">
    <source>
        <dbReference type="ARBA" id="ARBA00023004"/>
    </source>
</evidence>
<feature type="domain" description="Cytochrome c" evidence="6">
    <location>
        <begin position="17"/>
        <end position="98"/>
    </location>
</feature>
<feature type="chain" id="PRO_5032896743" evidence="5">
    <location>
        <begin position="18"/>
        <end position="289"/>
    </location>
</feature>
<dbReference type="InterPro" id="IPR009056">
    <property type="entry name" value="Cyt_c-like_dom"/>
</dbReference>
<dbReference type="GO" id="GO:0046872">
    <property type="term" value="F:metal ion binding"/>
    <property type="evidence" value="ECO:0007669"/>
    <property type="project" value="UniProtKB-KW"/>
</dbReference>
<evidence type="ECO:0000256" key="5">
    <source>
        <dbReference type="SAM" id="SignalP"/>
    </source>
</evidence>
<evidence type="ECO:0000259" key="6">
    <source>
        <dbReference type="PROSITE" id="PS51007"/>
    </source>
</evidence>
<evidence type="ECO:0000256" key="4">
    <source>
        <dbReference type="PROSITE-ProRule" id="PRU00433"/>
    </source>
</evidence>
<reference evidence="7 8" key="1">
    <citation type="submission" date="2020-08" db="EMBL/GenBank/DDBJ databases">
        <title>Genomic Encyclopedia of Type Strains, Phase IV (KMG-IV): sequencing the most valuable type-strain genomes for metagenomic binning, comparative biology and taxonomic classification.</title>
        <authorList>
            <person name="Goeker M."/>
        </authorList>
    </citation>
    <scope>NUCLEOTIDE SEQUENCE [LARGE SCALE GENOMIC DNA]</scope>
    <source>
        <strain evidence="7 8">YC6886</strain>
    </source>
</reference>
<dbReference type="Gene3D" id="1.10.760.10">
    <property type="entry name" value="Cytochrome c-like domain"/>
    <property type="match status" value="1"/>
</dbReference>
<accession>A0A840VB37</accession>
<dbReference type="SUPFAM" id="SSF46626">
    <property type="entry name" value="Cytochrome c"/>
    <property type="match status" value="1"/>
</dbReference>
<dbReference type="RefSeq" id="WP_184020072.1">
    <property type="nucleotide sequence ID" value="NZ_JACHFD010000015.1"/>
</dbReference>
<comment type="caution">
    <text evidence="7">The sequence shown here is derived from an EMBL/GenBank/DDBJ whole genome shotgun (WGS) entry which is preliminary data.</text>
</comment>
<keyword evidence="3 4" id="KW-0408">Iron</keyword>
<keyword evidence="1 4" id="KW-0349">Heme</keyword>
<protein>
    <submittedName>
        <fullName evidence="7">Cytochrome c551/c552</fullName>
    </submittedName>
</protein>
<evidence type="ECO:0000256" key="2">
    <source>
        <dbReference type="ARBA" id="ARBA00022723"/>
    </source>
</evidence>
<dbReference type="AlphaFoldDB" id="A0A840VB37"/>
<dbReference type="InterPro" id="IPR036909">
    <property type="entry name" value="Cyt_c-like_dom_sf"/>
</dbReference>